<dbReference type="InterPro" id="IPR018253">
    <property type="entry name" value="DnaJ_domain_CS"/>
</dbReference>
<evidence type="ECO:0000256" key="1">
    <source>
        <dbReference type="ARBA" id="ARBA00023186"/>
    </source>
</evidence>
<dbReference type="SUPFAM" id="SSF46565">
    <property type="entry name" value="Chaperone J-domain"/>
    <property type="match status" value="1"/>
</dbReference>
<feature type="region of interest" description="Disordered" evidence="2">
    <location>
        <begin position="291"/>
        <end position="310"/>
    </location>
</feature>
<dbReference type="PANTHER" id="PTHR43096">
    <property type="entry name" value="DNAJ HOMOLOG 1, MITOCHONDRIAL-RELATED"/>
    <property type="match status" value="1"/>
</dbReference>
<dbReference type="GO" id="GO:0051082">
    <property type="term" value="F:unfolded protein binding"/>
    <property type="evidence" value="ECO:0007669"/>
    <property type="project" value="InterPro"/>
</dbReference>
<proteinExistence type="predicted"/>
<accession>A0A538TR48</accession>
<dbReference type="Pfam" id="PF01556">
    <property type="entry name" value="DnaJ_C"/>
    <property type="match status" value="1"/>
</dbReference>
<dbReference type="InterPro" id="IPR008971">
    <property type="entry name" value="HSP40/DnaJ_pept-bd"/>
</dbReference>
<feature type="domain" description="J" evidence="3">
    <location>
        <begin position="5"/>
        <end position="72"/>
    </location>
</feature>
<dbReference type="Gene3D" id="2.60.260.20">
    <property type="entry name" value="Urease metallochaperone UreE, N-terminal domain"/>
    <property type="match status" value="2"/>
</dbReference>
<dbReference type="PROSITE" id="PS50076">
    <property type="entry name" value="DNAJ_2"/>
    <property type="match status" value="1"/>
</dbReference>
<protein>
    <submittedName>
        <fullName evidence="4">J domain-containing protein</fullName>
    </submittedName>
</protein>
<evidence type="ECO:0000259" key="3">
    <source>
        <dbReference type="PROSITE" id="PS50076"/>
    </source>
</evidence>
<dbReference type="Gene3D" id="1.10.287.110">
    <property type="entry name" value="DnaJ domain"/>
    <property type="match status" value="1"/>
</dbReference>
<comment type="caution">
    <text evidence="4">The sequence shown here is derived from an EMBL/GenBank/DDBJ whole genome shotgun (WGS) entry which is preliminary data.</text>
</comment>
<dbReference type="GO" id="GO:0042026">
    <property type="term" value="P:protein refolding"/>
    <property type="evidence" value="ECO:0007669"/>
    <property type="project" value="TreeGrafter"/>
</dbReference>
<dbReference type="InterPro" id="IPR036869">
    <property type="entry name" value="J_dom_sf"/>
</dbReference>
<evidence type="ECO:0000313" key="4">
    <source>
        <dbReference type="EMBL" id="TMQ66094.1"/>
    </source>
</evidence>
<evidence type="ECO:0000256" key="2">
    <source>
        <dbReference type="SAM" id="MobiDB-lite"/>
    </source>
</evidence>
<dbReference type="Pfam" id="PF00226">
    <property type="entry name" value="DnaJ"/>
    <property type="match status" value="1"/>
</dbReference>
<sequence>MKFRDYYEVLGVPRTAKPEEIKRAYRKLARKHHPDLQPPAQRAKASERFKEINEAYEVLSDPEKRAKYDALGENWKSGMDFAQEPSPGRSAAGSGGPAEWEDFGQFSDFFNSIFGGSAGRAGGAGRGGVRFTTPGRDVEAELPLTLDEMLRGGKRRITLNGDRSLDVDIPLGVRDGTVLRLAGQGEPGAGGGPAGDLFLRVRPVPDARYRVAGDDIEMDLPLWPWQALLGTEVRIETPEGPVNLKVPPGTQSGRRLRLRGRGLPRKGSARGDFYAVPTIVIPENPSAAEREAYEALKREASAPADRPARG</sequence>
<dbReference type="AlphaFoldDB" id="A0A538TR48"/>
<dbReference type="CDD" id="cd06257">
    <property type="entry name" value="DnaJ"/>
    <property type="match status" value="1"/>
</dbReference>
<gene>
    <name evidence="4" type="ORF">E6K79_04185</name>
</gene>
<dbReference type="PROSITE" id="PS00636">
    <property type="entry name" value="DNAJ_1"/>
    <property type="match status" value="1"/>
</dbReference>
<dbReference type="SUPFAM" id="SSF49493">
    <property type="entry name" value="HSP40/DnaJ peptide-binding domain"/>
    <property type="match status" value="2"/>
</dbReference>
<name>A0A538TR48_UNCEI</name>
<dbReference type="FunFam" id="2.60.260.20:FF:000013">
    <property type="entry name" value="DnaJ subfamily B member 11"/>
    <property type="match status" value="1"/>
</dbReference>
<dbReference type="Proteomes" id="UP000317691">
    <property type="component" value="Unassembled WGS sequence"/>
</dbReference>
<dbReference type="CDD" id="cd10747">
    <property type="entry name" value="DnaJ_C"/>
    <property type="match status" value="1"/>
</dbReference>
<dbReference type="PANTHER" id="PTHR43096:SF52">
    <property type="entry name" value="DNAJ HOMOLOG 1, MITOCHONDRIAL-RELATED"/>
    <property type="match status" value="1"/>
</dbReference>
<keyword evidence="1" id="KW-0143">Chaperone</keyword>
<dbReference type="InterPro" id="IPR001623">
    <property type="entry name" value="DnaJ_domain"/>
</dbReference>
<reference evidence="4 5" key="1">
    <citation type="journal article" date="2019" name="Nat. Microbiol.">
        <title>Mediterranean grassland soil C-N compound turnover is dependent on rainfall and depth, and is mediated by genomically divergent microorganisms.</title>
        <authorList>
            <person name="Diamond S."/>
            <person name="Andeer P.F."/>
            <person name="Li Z."/>
            <person name="Crits-Christoph A."/>
            <person name="Burstein D."/>
            <person name="Anantharaman K."/>
            <person name="Lane K.R."/>
            <person name="Thomas B.C."/>
            <person name="Pan C."/>
            <person name="Northen T.R."/>
            <person name="Banfield J.F."/>
        </authorList>
    </citation>
    <scope>NUCLEOTIDE SEQUENCE [LARGE SCALE GENOMIC DNA]</scope>
    <source>
        <strain evidence="4">WS_9</strain>
    </source>
</reference>
<dbReference type="EMBL" id="VBOZ01000010">
    <property type="protein sequence ID" value="TMQ66094.1"/>
    <property type="molecule type" value="Genomic_DNA"/>
</dbReference>
<dbReference type="PRINTS" id="PR00625">
    <property type="entry name" value="JDOMAIN"/>
</dbReference>
<dbReference type="GO" id="GO:0005737">
    <property type="term" value="C:cytoplasm"/>
    <property type="evidence" value="ECO:0007669"/>
    <property type="project" value="TreeGrafter"/>
</dbReference>
<evidence type="ECO:0000313" key="5">
    <source>
        <dbReference type="Proteomes" id="UP000317691"/>
    </source>
</evidence>
<dbReference type="SMART" id="SM00271">
    <property type="entry name" value="DnaJ"/>
    <property type="match status" value="1"/>
</dbReference>
<dbReference type="InterPro" id="IPR002939">
    <property type="entry name" value="DnaJ_C"/>
</dbReference>
<organism evidence="4 5">
    <name type="scientific">Eiseniibacteriota bacterium</name>
    <dbReference type="NCBI Taxonomy" id="2212470"/>
    <lineage>
        <taxon>Bacteria</taxon>
        <taxon>Candidatus Eiseniibacteriota</taxon>
    </lineage>
</organism>